<feature type="transmembrane region" description="Helical" evidence="1">
    <location>
        <begin position="6"/>
        <end position="27"/>
    </location>
</feature>
<proteinExistence type="predicted"/>
<keyword evidence="1" id="KW-1133">Transmembrane helix</keyword>
<reference evidence="2 3" key="1">
    <citation type="submission" date="2016-03" db="EMBL/GenBank/DDBJ databases">
        <title>Acetic acid bacteria sequencing.</title>
        <authorList>
            <person name="Brandt J."/>
            <person name="Jakob F."/>
            <person name="Vogel R.F."/>
        </authorList>
    </citation>
    <scope>NUCLEOTIDE SEQUENCE [LARGE SCALE GENOMIC DNA]</scope>
    <source>
        <strain evidence="2 3">TMW2.1084</strain>
    </source>
</reference>
<feature type="transmembrane region" description="Helical" evidence="1">
    <location>
        <begin position="39"/>
        <end position="59"/>
    </location>
</feature>
<evidence type="ECO:0000313" key="3">
    <source>
        <dbReference type="Proteomes" id="UP000189055"/>
    </source>
</evidence>
<accession>A0A1U9LGD4</accession>
<feature type="transmembrane region" description="Helical" evidence="1">
    <location>
        <begin position="65"/>
        <end position="90"/>
    </location>
</feature>
<keyword evidence="1" id="KW-0812">Transmembrane</keyword>
<dbReference type="KEGG" id="aper:A0U91_11315"/>
<dbReference type="RefSeq" id="WP_077931136.1">
    <property type="nucleotide sequence ID" value="NZ_CP014687.1"/>
</dbReference>
<sequence length="97" mass="10209">MNSSLFSILLCVLAVLCSMAAGVSIYLTAARQLLLRQALPAKTGLGLAAVFAVAALWLFCQNVAMVTAVFALVVVLMSVWSLLPLCVALARRGEEPS</sequence>
<keyword evidence="1" id="KW-0472">Membrane</keyword>
<protein>
    <submittedName>
        <fullName evidence="2">Uncharacterized protein</fullName>
    </submittedName>
</protein>
<dbReference type="EMBL" id="CP014687">
    <property type="protein sequence ID" value="AQT05350.1"/>
    <property type="molecule type" value="Genomic_DNA"/>
</dbReference>
<name>A0A1U9LGD4_9PROT</name>
<evidence type="ECO:0000313" key="2">
    <source>
        <dbReference type="EMBL" id="AQT05350.1"/>
    </source>
</evidence>
<dbReference type="STRING" id="1076596.A0U91_11315"/>
<organism evidence="2 3">
    <name type="scientific">Acetobacter persici</name>
    <dbReference type="NCBI Taxonomy" id="1076596"/>
    <lineage>
        <taxon>Bacteria</taxon>
        <taxon>Pseudomonadati</taxon>
        <taxon>Pseudomonadota</taxon>
        <taxon>Alphaproteobacteria</taxon>
        <taxon>Acetobacterales</taxon>
        <taxon>Acetobacteraceae</taxon>
        <taxon>Acetobacter</taxon>
    </lineage>
</organism>
<evidence type="ECO:0000256" key="1">
    <source>
        <dbReference type="SAM" id="Phobius"/>
    </source>
</evidence>
<dbReference type="AlphaFoldDB" id="A0A1U9LGD4"/>
<dbReference type="Proteomes" id="UP000189055">
    <property type="component" value="Chromosome"/>
</dbReference>
<gene>
    <name evidence="2" type="ORF">A0U91_11315</name>
</gene>